<evidence type="ECO:0000256" key="1">
    <source>
        <dbReference type="SAM" id="MobiDB-lite"/>
    </source>
</evidence>
<evidence type="ECO:0000313" key="3">
    <source>
        <dbReference type="Proteomes" id="UP001218218"/>
    </source>
</evidence>
<accession>A0AAD6Z1C5</accession>
<keyword evidence="3" id="KW-1185">Reference proteome</keyword>
<dbReference type="EMBL" id="JARIHO010000107">
    <property type="protein sequence ID" value="KAJ7303143.1"/>
    <property type="molecule type" value="Genomic_DNA"/>
</dbReference>
<comment type="caution">
    <text evidence="2">The sequence shown here is derived from an EMBL/GenBank/DDBJ whole genome shotgun (WGS) entry which is preliminary data.</text>
</comment>
<name>A0AAD6Z1C5_9AGAR</name>
<gene>
    <name evidence="2" type="ORF">DFH08DRAFT_977213</name>
</gene>
<dbReference type="AlphaFoldDB" id="A0AAD6Z1C5"/>
<evidence type="ECO:0000313" key="2">
    <source>
        <dbReference type="EMBL" id="KAJ7303143.1"/>
    </source>
</evidence>
<reference evidence="2" key="1">
    <citation type="submission" date="2023-03" db="EMBL/GenBank/DDBJ databases">
        <title>Massive genome expansion in bonnet fungi (Mycena s.s.) driven by repeated elements and novel gene families across ecological guilds.</title>
        <authorList>
            <consortium name="Lawrence Berkeley National Laboratory"/>
            <person name="Harder C.B."/>
            <person name="Miyauchi S."/>
            <person name="Viragh M."/>
            <person name="Kuo A."/>
            <person name="Thoen E."/>
            <person name="Andreopoulos B."/>
            <person name="Lu D."/>
            <person name="Skrede I."/>
            <person name="Drula E."/>
            <person name="Henrissat B."/>
            <person name="Morin E."/>
            <person name="Kohler A."/>
            <person name="Barry K."/>
            <person name="LaButti K."/>
            <person name="Morin E."/>
            <person name="Salamov A."/>
            <person name="Lipzen A."/>
            <person name="Mereny Z."/>
            <person name="Hegedus B."/>
            <person name="Baldrian P."/>
            <person name="Stursova M."/>
            <person name="Weitz H."/>
            <person name="Taylor A."/>
            <person name="Grigoriev I.V."/>
            <person name="Nagy L.G."/>
            <person name="Martin F."/>
            <person name="Kauserud H."/>
        </authorList>
    </citation>
    <scope>NUCLEOTIDE SEQUENCE</scope>
    <source>
        <strain evidence="2">CBHHK002</strain>
    </source>
</reference>
<feature type="compositionally biased region" description="Basic residues" evidence="1">
    <location>
        <begin position="221"/>
        <end position="239"/>
    </location>
</feature>
<protein>
    <submittedName>
        <fullName evidence="2">Uncharacterized protein</fullName>
    </submittedName>
</protein>
<dbReference type="Proteomes" id="UP001218218">
    <property type="component" value="Unassembled WGS sequence"/>
</dbReference>
<organism evidence="2 3">
    <name type="scientific">Mycena albidolilacea</name>
    <dbReference type="NCBI Taxonomy" id="1033008"/>
    <lineage>
        <taxon>Eukaryota</taxon>
        <taxon>Fungi</taxon>
        <taxon>Dikarya</taxon>
        <taxon>Basidiomycota</taxon>
        <taxon>Agaricomycotina</taxon>
        <taxon>Agaricomycetes</taxon>
        <taxon>Agaricomycetidae</taxon>
        <taxon>Agaricales</taxon>
        <taxon>Marasmiineae</taxon>
        <taxon>Mycenaceae</taxon>
        <taxon>Mycena</taxon>
    </lineage>
</organism>
<proteinExistence type="predicted"/>
<sequence>MSRVNPQAVYLACSFSGSRPLSYTAENEDGGANWAYLSPPRACRARPFRLFRRVAAAPSRVPWGPLRLHIRAAFCVDENPRLTACTCIAYQRSEPIFRTSYVPFDSHRSSLMILLRNTRERTYAAFSHTAAFSIYDIVLATRLSLDTHRRSFCYTSSLAIQEGPSTHPDDLPQRRPAAHLLRRSSFLHIVNADHAGAITASRTIRVTPRKSLHERYSVRNAARRPHARHRPGAHHRPSPHHQPPTQHTFHAAHAAFIASPPHTCRAPRHHLHDLLRLWRALLLFPISSASFIASLRGKRDSSRQDSPRLRPRFRAFQHDTDHLRHTQHMGQSLPIAPIALITSPRAATVS</sequence>
<feature type="region of interest" description="Disordered" evidence="1">
    <location>
        <begin position="220"/>
        <end position="247"/>
    </location>
</feature>